<accession>A0A6J7C0X8</accession>
<dbReference type="InterPro" id="IPR007780">
    <property type="entry name" value="NAD_Glu_DH_bac"/>
</dbReference>
<dbReference type="Pfam" id="PF21074">
    <property type="entry name" value="GDH_C"/>
    <property type="match status" value="1"/>
</dbReference>
<organism evidence="2">
    <name type="scientific">freshwater metagenome</name>
    <dbReference type="NCBI Taxonomy" id="449393"/>
    <lineage>
        <taxon>unclassified sequences</taxon>
        <taxon>metagenomes</taxon>
        <taxon>ecological metagenomes</taxon>
    </lineage>
</organism>
<dbReference type="PANTHER" id="PTHR43403:SF1">
    <property type="entry name" value="NAD-SPECIFIC GLUTAMATE DEHYDROGENASE"/>
    <property type="match status" value="1"/>
</dbReference>
<dbReference type="GO" id="GO:0004069">
    <property type="term" value="F:L-aspartate:2-oxoglutarate aminotransferase activity"/>
    <property type="evidence" value="ECO:0007669"/>
    <property type="project" value="InterPro"/>
</dbReference>
<gene>
    <name evidence="2" type="ORF">UFOPK3268_01136</name>
</gene>
<dbReference type="EMBL" id="CAFBIZ010000148">
    <property type="protein sequence ID" value="CAB4851045.1"/>
    <property type="molecule type" value="Genomic_DNA"/>
</dbReference>
<evidence type="ECO:0000259" key="1">
    <source>
        <dbReference type="Pfam" id="PF21074"/>
    </source>
</evidence>
<name>A0A6J7C0X8_9ZZZZ</name>
<dbReference type="InterPro" id="IPR048381">
    <property type="entry name" value="GDH_C"/>
</dbReference>
<dbReference type="GO" id="GO:0006538">
    <property type="term" value="P:L-glutamate catabolic process"/>
    <property type="evidence" value="ECO:0007669"/>
    <property type="project" value="InterPro"/>
</dbReference>
<protein>
    <submittedName>
        <fullName evidence="2">Unannotated protein</fullName>
    </submittedName>
</protein>
<proteinExistence type="predicted"/>
<dbReference type="PANTHER" id="PTHR43403">
    <property type="entry name" value="NAD-SPECIFIC GLUTAMATE DEHYDROGENASE"/>
    <property type="match status" value="1"/>
</dbReference>
<reference evidence="2" key="1">
    <citation type="submission" date="2020-05" db="EMBL/GenBank/DDBJ databases">
        <authorList>
            <person name="Chiriac C."/>
            <person name="Salcher M."/>
            <person name="Ghai R."/>
            <person name="Kavagutti S V."/>
        </authorList>
    </citation>
    <scope>NUCLEOTIDE SEQUENCE</scope>
</reference>
<dbReference type="GO" id="GO:0004352">
    <property type="term" value="F:glutamate dehydrogenase (NAD+) activity"/>
    <property type="evidence" value="ECO:0007669"/>
    <property type="project" value="InterPro"/>
</dbReference>
<evidence type="ECO:0000313" key="2">
    <source>
        <dbReference type="EMBL" id="CAB4851045.1"/>
    </source>
</evidence>
<feature type="domain" description="NAD-specific glutamate dehydrogenase C-terminal" evidence="1">
    <location>
        <begin position="2"/>
        <end position="101"/>
    </location>
</feature>
<dbReference type="AlphaFoldDB" id="A0A6J7C0X8"/>
<sequence length="108" mass="12041">MLSERYDVDRMLTRITQLSREDRWSALARAALRSDLYAALVDLTRTVIESTPGLPDPLGRVLTWEGNQAEGLARARATLDEIAALEQFDLATLSVALRTIRTLVRQGS</sequence>